<dbReference type="EnsemblPlants" id="evm.model.02.1597">
    <property type="protein sequence ID" value="cds.evm.model.02.1597"/>
    <property type="gene ID" value="evm.TU.02.1597"/>
</dbReference>
<dbReference type="Gramene" id="evm.model.02.1597">
    <property type="protein sequence ID" value="cds.evm.model.02.1597"/>
    <property type="gene ID" value="evm.TU.02.1597"/>
</dbReference>
<sequence>MTHTSLSYYRSSIEEPILKSTMTIPDLLVANPDLLGLELALLLGVGQGVRAAKAATEPPPMTAMVCHLRQQREEEWRPTVW</sequence>
<dbReference type="AlphaFoldDB" id="A0A803NU92"/>
<accession>A0A803NU92</accession>
<dbReference type="EMBL" id="UZAU01000207">
    <property type="status" value="NOT_ANNOTATED_CDS"/>
    <property type="molecule type" value="Genomic_DNA"/>
</dbReference>
<reference evidence="1" key="1">
    <citation type="submission" date="2018-11" db="EMBL/GenBank/DDBJ databases">
        <authorList>
            <person name="Grassa J C."/>
        </authorList>
    </citation>
    <scope>NUCLEOTIDE SEQUENCE [LARGE SCALE GENOMIC DNA]</scope>
</reference>
<dbReference type="Proteomes" id="UP000596661">
    <property type="component" value="Chromosome 2"/>
</dbReference>
<proteinExistence type="predicted"/>
<organism evidence="1 2">
    <name type="scientific">Cannabis sativa</name>
    <name type="common">Hemp</name>
    <name type="synonym">Marijuana</name>
    <dbReference type="NCBI Taxonomy" id="3483"/>
    <lineage>
        <taxon>Eukaryota</taxon>
        <taxon>Viridiplantae</taxon>
        <taxon>Streptophyta</taxon>
        <taxon>Embryophyta</taxon>
        <taxon>Tracheophyta</taxon>
        <taxon>Spermatophyta</taxon>
        <taxon>Magnoliopsida</taxon>
        <taxon>eudicotyledons</taxon>
        <taxon>Gunneridae</taxon>
        <taxon>Pentapetalae</taxon>
        <taxon>rosids</taxon>
        <taxon>fabids</taxon>
        <taxon>Rosales</taxon>
        <taxon>Cannabaceae</taxon>
        <taxon>Cannabis</taxon>
    </lineage>
</organism>
<evidence type="ECO:0000313" key="1">
    <source>
        <dbReference type="EnsemblPlants" id="cds.evm.model.02.1597"/>
    </source>
</evidence>
<reference evidence="1" key="2">
    <citation type="submission" date="2021-03" db="UniProtKB">
        <authorList>
            <consortium name="EnsemblPlants"/>
        </authorList>
    </citation>
    <scope>IDENTIFICATION</scope>
</reference>
<protein>
    <submittedName>
        <fullName evidence="1">Uncharacterized protein</fullName>
    </submittedName>
</protein>
<keyword evidence="2" id="KW-1185">Reference proteome</keyword>
<name>A0A803NU92_CANSA</name>
<evidence type="ECO:0000313" key="2">
    <source>
        <dbReference type="Proteomes" id="UP000596661"/>
    </source>
</evidence>